<feature type="transmembrane region" description="Helical" evidence="10">
    <location>
        <begin position="234"/>
        <end position="261"/>
    </location>
</feature>
<dbReference type="Pfam" id="PF01554">
    <property type="entry name" value="MatE"/>
    <property type="match status" value="2"/>
</dbReference>
<dbReference type="EMBL" id="AICN01000014">
    <property type="protein sequence ID" value="EHS87310.1"/>
    <property type="molecule type" value="Genomic_DNA"/>
</dbReference>
<dbReference type="GO" id="GO:0005886">
    <property type="term" value="C:plasma membrane"/>
    <property type="evidence" value="ECO:0007669"/>
    <property type="project" value="UniProtKB-SubCell"/>
</dbReference>
<comment type="subcellular location">
    <subcellularLocation>
        <location evidence="1">Cell membrane</location>
        <topology evidence="1">Multi-pass membrane protein</topology>
    </subcellularLocation>
</comment>
<feature type="transmembrane region" description="Helical" evidence="10">
    <location>
        <begin position="54"/>
        <end position="73"/>
    </location>
</feature>
<feature type="transmembrane region" description="Helical" evidence="10">
    <location>
        <begin position="194"/>
        <end position="213"/>
    </location>
</feature>
<evidence type="ECO:0000313" key="11">
    <source>
        <dbReference type="EMBL" id="EHS87310.1"/>
    </source>
</evidence>
<evidence type="ECO:0000256" key="2">
    <source>
        <dbReference type="ARBA" id="ARBA00008417"/>
    </source>
</evidence>
<reference evidence="11 12" key="1">
    <citation type="journal article" date="2013" name="Genome Announc.">
        <title>Genome Sequence of Lactobacillus gastricus PS3, a Strain Isolated from Human Milk.</title>
        <authorList>
            <person name="Martin V."/>
            <person name="Cardenas N."/>
            <person name="Jimenez E."/>
            <person name="Maldonado A."/>
            <person name="Rodriguez J.M."/>
            <person name="Fernandez L."/>
        </authorList>
    </citation>
    <scope>NUCLEOTIDE SEQUENCE [LARGE SCALE GENOMIC DNA]</scope>
    <source>
        <strain evidence="11 12">PS3</strain>
    </source>
</reference>
<evidence type="ECO:0000256" key="8">
    <source>
        <dbReference type="ARBA" id="ARBA00023136"/>
    </source>
</evidence>
<feature type="transmembrane region" description="Helical" evidence="10">
    <location>
        <begin position="385"/>
        <end position="408"/>
    </location>
</feature>
<sequence>MDKLFEHTSIPKAYFTLAMPVVLSMVVTLVYNMVDTFFVSQTQNPNLVAGVSQSAPIFTFLIALGDIFGLGGSSVISRLFGEKQDQLGRNVSGYAFYGSILCGIIVTIIMLVFKTPILHLLGATSATWQYANEYYTVLVSGATFIVFGLAPTNILRTEGLALESMKASMIGTILNIILNPIFIFPLGLGAAGSATATVISQIISDGFLIYYTHTKSTRLTTSIKETKISRHLQWELFAIGIPASVTNIMSTFAIALTNHYLIPYGADSVATMGIALKISTIINMVFVGFAFGAQPLIGYTYGAKDAKRFNQIMKFDLQVVCGFSIIMTVLMFILAPTLMKGFLHDPRVISEGAGMIRWLVLSSTFAGIMLVFTTMFQSMGKAFPAFLLSVSRQGLIFFIVIVITSQLFGYTGVIVAQPIADVLTAGLGILLFLIYRPRFKSKTRRERNVD</sequence>
<protein>
    <recommendedName>
        <fullName evidence="3">Multidrug export protein MepA</fullName>
    </recommendedName>
</protein>
<dbReference type="GO" id="GO:0046677">
    <property type="term" value="P:response to antibiotic"/>
    <property type="evidence" value="ECO:0007669"/>
    <property type="project" value="UniProtKB-KW"/>
</dbReference>
<dbReference type="GO" id="GO:0042910">
    <property type="term" value="F:xenobiotic transmembrane transporter activity"/>
    <property type="evidence" value="ECO:0007669"/>
    <property type="project" value="InterPro"/>
</dbReference>
<evidence type="ECO:0000256" key="5">
    <source>
        <dbReference type="ARBA" id="ARBA00022475"/>
    </source>
</evidence>
<dbReference type="Proteomes" id="UP000004567">
    <property type="component" value="Unassembled WGS sequence"/>
</dbReference>
<feature type="transmembrane region" description="Helical" evidence="10">
    <location>
        <begin position="414"/>
        <end position="435"/>
    </location>
</feature>
<keyword evidence="8 10" id="KW-0472">Membrane</keyword>
<gene>
    <name evidence="11" type="ORF">PS3_13400</name>
</gene>
<dbReference type="PATRIC" id="fig|1144300.3.peg.249"/>
<keyword evidence="4" id="KW-0813">Transport</keyword>
<organism evidence="11 12">
    <name type="scientific">Limosilactobacillus gastricus PS3</name>
    <dbReference type="NCBI Taxonomy" id="1144300"/>
    <lineage>
        <taxon>Bacteria</taxon>
        <taxon>Bacillati</taxon>
        <taxon>Bacillota</taxon>
        <taxon>Bacilli</taxon>
        <taxon>Lactobacillales</taxon>
        <taxon>Lactobacillaceae</taxon>
        <taxon>Limosilactobacillus</taxon>
    </lineage>
</organism>
<dbReference type="RefSeq" id="WP_007121773.1">
    <property type="nucleotide sequence ID" value="NZ_AICN01000014.1"/>
</dbReference>
<keyword evidence="7 10" id="KW-1133">Transmembrane helix</keyword>
<dbReference type="PANTHER" id="PTHR43823:SF3">
    <property type="entry name" value="MULTIDRUG EXPORT PROTEIN MEPA"/>
    <property type="match status" value="1"/>
</dbReference>
<evidence type="ECO:0000256" key="7">
    <source>
        <dbReference type="ARBA" id="ARBA00022989"/>
    </source>
</evidence>
<dbReference type="STRING" id="1144300.PS3_13400"/>
<comment type="similarity">
    <text evidence="2">Belongs to the multi antimicrobial extrusion (MATE) (TC 2.A.66.1) family. MepA subfamily.</text>
</comment>
<proteinExistence type="inferred from homology"/>
<comment type="caution">
    <text evidence="11">The sequence shown here is derived from an EMBL/GenBank/DDBJ whole genome shotgun (WGS) entry which is preliminary data.</text>
</comment>
<accession>H4GI89</accession>
<feature type="transmembrane region" description="Helical" evidence="10">
    <location>
        <begin position="134"/>
        <end position="155"/>
    </location>
</feature>
<feature type="transmembrane region" description="Helical" evidence="10">
    <location>
        <begin position="94"/>
        <end position="114"/>
    </location>
</feature>
<evidence type="ECO:0000256" key="6">
    <source>
        <dbReference type="ARBA" id="ARBA00022692"/>
    </source>
</evidence>
<dbReference type="AlphaFoldDB" id="H4GI89"/>
<dbReference type="CDD" id="cd13143">
    <property type="entry name" value="MATE_MepA_like"/>
    <property type="match status" value="1"/>
</dbReference>
<evidence type="ECO:0000256" key="3">
    <source>
        <dbReference type="ARBA" id="ARBA00022106"/>
    </source>
</evidence>
<dbReference type="PANTHER" id="PTHR43823">
    <property type="entry name" value="SPORULATION PROTEIN YKVU"/>
    <property type="match status" value="1"/>
</dbReference>
<feature type="transmembrane region" description="Helical" evidence="10">
    <location>
        <begin position="12"/>
        <end position="34"/>
    </location>
</feature>
<keyword evidence="9" id="KW-0046">Antibiotic resistance</keyword>
<evidence type="ECO:0000256" key="1">
    <source>
        <dbReference type="ARBA" id="ARBA00004651"/>
    </source>
</evidence>
<keyword evidence="6 10" id="KW-0812">Transmembrane</keyword>
<dbReference type="PIRSF" id="PIRSF006603">
    <property type="entry name" value="DinF"/>
    <property type="match status" value="1"/>
</dbReference>
<feature type="transmembrane region" description="Helical" evidence="10">
    <location>
        <begin position="315"/>
        <end position="335"/>
    </location>
</feature>
<name>H4GI89_9LACO</name>
<dbReference type="InterPro" id="IPR048279">
    <property type="entry name" value="MdtK-like"/>
</dbReference>
<evidence type="ECO:0000256" key="9">
    <source>
        <dbReference type="ARBA" id="ARBA00023251"/>
    </source>
</evidence>
<evidence type="ECO:0000256" key="10">
    <source>
        <dbReference type="SAM" id="Phobius"/>
    </source>
</evidence>
<dbReference type="GO" id="GO:0015297">
    <property type="term" value="F:antiporter activity"/>
    <property type="evidence" value="ECO:0007669"/>
    <property type="project" value="InterPro"/>
</dbReference>
<dbReference type="NCBIfam" id="TIGR00797">
    <property type="entry name" value="matE"/>
    <property type="match status" value="1"/>
</dbReference>
<dbReference type="InterPro" id="IPR002528">
    <property type="entry name" value="MATE_fam"/>
</dbReference>
<evidence type="ECO:0000256" key="4">
    <source>
        <dbReference type="ARBA" id="ARBA00022448"/>
    </source>
</evidence>
<evidence type="ECO:0000313" key="12">
    <source>
        <dbReference type="Proteomes" id="UP000004567"/>
    </source>
</evidence>
<dbReference type="InterPro" id="IPR051327">
    <property type="entry name" value="MATE_MepA_subfamily"/>
</dbReference>
<feature type="transmembrane region" description="Helical" evidence="10">
    <location>
        <begin position="355"/>
        <end position="373"/>
    </location>
</feature>
<keyword evidence="5" id="KW-1003">Cell membrane</keyword>
<dbReference type="InterPro" id="IPR045070">
    <property type="entry name" value="MATE_MepA-like"/>
</dbReference>
<dbReference type="OrthoDB" id="9811110at2"/>
<feature type="transmembrane region" description="Helical" evidence="10">
    <location>
        <begin position="167"/>
        <end position="188"/>
    </location>
</feature>